<keyword evidence="3" id="KW-0963">Cytoplasm</keyword>
<evidence type="ECO:0000256" key="6">
    <source>
        <dbReference type="ARBA" id="ARBA00023163"/>
    </source>
</evidence>
<feature type="domain" description="Arginine repressor DNA-binding" evidence="7">
    <location>
        <begin position="12"/>
        <end position="75"/>
    </location>
</feature>
<comment type="subcellular location">
    <subcellularLocation>
        <location evidence="1">Cytoplasm</location>
    </subcellularLocation>
</comment>
<dbReference type="GO" id="GO:0051259">
    <property type="term" value="P:protein complex oligomerization"/>
    <property type="evidence" value="ECO:0007669"/>
    <property type="project" value="InterPro"/>
</dbReference>
<dbReference type="PANTHER" id="PTHR34471:SF1">
    <property type="entry name" value="ARGININE REPRESSOR"/>
    <property type="match status" value="1"/>
</dbReference>
<dbReference type="SUPFAM" id="SSF46785">
    <property type="entry name" value="Winged helix' DNA-binding domain"/>
    <property type="match status" value="1"/>
</dbReference>
<keyword evidence="6" id="KW-0804">Transcription</keyword>
<dbReference type="Gene3D" id="1.10.10.10">
    <property type="entry name" value="Winged helix-like DNA-binding domain superfamily/Winged helix DNA-binding domain"/>
    <property type="match status" value="1"/>
</dbReference>
<dbReference type="InterPro" id="IPR036251">
    <property type="entry name" value="Arg_repress_C_sf"/>
</dbReference>
<dbReference type="Pfam" id="PF02863">
    <property type="entry name" value="Arg_repressor_C"/>
    <property type="match status" value="1"/>
</dbReference>
<dbReference type="GO" id="GO:0003677">
    <property type="term" value="F:DNA binding"/>
    <property type="evidence" value="ECO:0007669"/>
    <property type="project" value="UniProtKB-KW"/>
</dbReference>
<evidence type="ECO:0000259" key="8">
    <source>
        <dbReference type="Pfam" id="PF02863"/>
    </source>
</evidence>
<evidence type="ECO:0000256" key="5">
    <source>
        <dbReference type="ARBA" id="ARBA00023125"/>
    </source>
</evidence>
<reference evidence="9" key="1">
    <citation type="submission" date="2020-05" db="EMBL/GenBank/DDBJ databases">
        <authorList>
            <person name="Chiriac C."/>
            <person name="Salcher M."/>
            <person name="Ghai R."/>
            <person name="Kavagutti S V."/>
        </authorList>
    </citation>
    <scope>NUCLEOTIDE SEQUENCE</scope>
</reference>
<dbReference type="AlphaFoldDB" id="A0A6J6ES47"/>
<dbReference type="HAMAP" id="MF_00173">
    <property type="entry name" value="Arg_repressor"/>
    <property type="match status" value="1"/>
</dbReference>
<dbReference type="GO" id="GO:0006525">
    <property type="term" value="P:arginine metabolic process"/>
    <property type="evidence" value="ECO:0007669"/>
    <property type="project" value="InterPro"/>
</dbReference>
<keyword evidence="5" id="KW-0238">DNA-binding</keyword>
<evidence type="ECO:0000256" key="2">
    <source>
        <dbReference type="ARBA" id="ARBA00008316"/>
    </source>
</evidence>
<sequence length="163" mass="17043">MSKLILDSGPSRRSLIIELVENGAIHSQSDLVKALAKKGIKVTQATASRDLEELGAVRGKDASGVFRYQFIANTEVVSTSLKNLVLEIDASGNLAVIKTPPGAAQLLAGQLDRAIKNGVIAGIGSIAGDDTIMVIAKSANGGSALAKAIDRYVSDNQSMKRVR</sequence>
<dbReference type="PANTHER" id="PTHR34471">
    <property type="entry name" value="ARGININE REPRESSOR"/>
    <property type="match status" value="1"/>
</dbReference>
<dbReference type="PRINTS" id="PR01467">
    <property type="entry name" value="ARGREPRESSOR"/>
</dbReference>
<evidence type="ECO:0000256" key="1">
    <source>
        <dbReference type="ARBA" id="ARBA00004496"/>
    </source>
</evidence>
<keyword evidence="4" id="KW-0805">Transcription regulation</keyword>
<dbReference type="InterPro" id="IPR020900">
    <property type="entry name" value="Arg_repress_DNA-bd"/>
</dbReference>
<feature type="domain" description="Arginine repressor C-terminal" evidence="8">
    <location>
        <begin position="81"/>
        <end position="149"/>
    </location>
</feature>
<organism evidence="9">
    <name type="scientific">freshwater metagenome</name>
    <dbReference type="NCBI Taxonomy" id="449393"/>
    <lineage>
        <taxon>unclassified sequences</taxon>
        <taxon>metagenomes</taxon>
        <taxon>ecological metagenomes</taxon>
    </lineage>
</organism>
<evidence type="ECO:0000256" key="4">
    <source>
        <dbReference type="ARBA" id="ARBA00023015"/>
    </source>
</evidence>
<evidence type="ECO:0000256" key="3">
    <source>
        <dbReference type="ARBA" id="ARBA00022490"/>
    </source>
</evidence>
<proteinExistence type="inferred from homology"/>
<name>A0A6J6ES47_9ZZZZ</name>
<dbReference type="Gene3D" id="3.30.1360.40">
    <property type="match status" value="1"/>
</dbReference>
<evidence type="ECO:0000313" key="9">
    <source>
        <dbReference type="EMBL" id="CAB4578787.1"/>
    </source>
</evidence>
<dbReference type="SUPFAM" id="SSF55252">
    <property type="entry name" value="C-terminal domain of arginine repressor"/>
    <property type="match status" value="1"/>
</dbReference>
<comment type="similarity">
    <text evidence="2">Belongs to the ArgR family.</text>
</comment>
<dbReference type="InterPro" id="IPR036388">
    <property type="entry name" value="WH-like_DNA-bd_sf"/>
</dbReference>
<dbReference type="InterPro" id="IPR001669">
    <property type="entry name" value="Arg_repress"/>
</dbReference>
<dbReference type="Pfam" id="PF01316">
    <property type="entry name" value="Arg_repressor"/>
    <property type="match status" value="1"/>
</dbReference>
<accession>A0A6J6ES47</accession>
<gene>
    <name evidence="9" type="ORF">UFOPK1747_00411</name>
</gene>
<dbReference type="EMBL" id="CAEZTV010000043">
    <property type="protein sequence ID" value="CAB4578787.1"/>
    <property type="molecule type" value="Genomic_DNA"/>
</dbReference>
<protein>
    <submittedName>
        <fullName evidence="9">Unannotated protein</fullName>
    </submittedName>
</protein>
<dbReference type="InterPro" id="IPR020899">
    <property type="entry name" value="Arg_repress_C"/>
</dbReference>
<dbReference type="InterPro" id="IPR036390">
    <property type="entry name" value="WH_DNA-bd_sf"/>
</dbReference>
<dbReference type="GO" id="GO:0034618">
    <property type="term" value="F:arginine binding"/>
    <property type="evidence" value="ECO:0007669"/>
    <property type="project" value="InterPro"/>
</dbReference>
<evidence type="ECO:0000259" key="7">
    <source>
        <dbReference type="Pfam" id="PF01316"/>
    </source>
</evidence>
<dbReference type="GO" id="GO:0003700">
    <property type="term" value="F:DNA-binding transcription factor activity"/>
    <property type="evidence" value="ECO:0007669"/>
    <property type="project" value="InterPro"/>
</dbReference>
<dbReference type="GO" id="GO:0005737">
    <property type="term" value="C:cytoplasm"/>
    <property type="evidence" value="ECO:0007669"/>
    <property type="project" value="UniProtKB-SubCell"/>
</dbReference>